<dbReference type="InterPro" id="IPR000864">
    <property type="entry name" value="Prot_inh_pot1"/>
</dbReference>
<proteinExistence type="inferred from homology"/>
<feature type="compositionally biased region" description="Basic and acidic residues" evidence="4">
    <location>
        <begin position="69"/>
        <end position="96"/>
    </location>
</feature>
<dbReference type="Pfam" id="PF00280">
    <property type="entry name" value="potato_inhibit"/>
    <property type="match status" value="1"/>
</dbReference>
<name>A0A834L3T6_RHOSS</name>
<dbReference type="GO" id="GO:0009611">
    <property type="term" value="P:response to wounding"/>
    <property type="evidence" value="ECO:0007669"/>
    <property type="project" value="InterPro"/>
</dbReference>
<sequence length="186" mass="21456">MAGTAISLRLRLTRLRPITNPSRLHFFSLDSTSVRDQNESRSEDSAVEASSKGNSFAEIRKGLRQLNSDHRAQKKENESEEHQETKFVTTEEHQETELTPQEPFVPGSFVFPPRRRTTFIDHAAQLEKKRSWPELVGLVAHEAAWKIQEEMPEAQIEVVHTLEFKYNRVRLHVDYSGKVRFASEEG</sequence>
<dbReference type="SUPFAM" id="SSF54654">
    <property type="entry name" value="CI-2 family of serine protease inhibitors"/>
    <property type="match status" value="1"/>
</dbReference>
<protein>
    <submittedName>
        <fullName evidence="5">Uncharacterized protein</fullName>
    </submittedName>
</protein>
<dbReference type="OrthoDB" id="10013825at2759"/>
<dbReference type="GO" id="GO:0004867">
    <property type="term" value="F:serine-type endopeptidase inhibitor activity"/>
    <property type="evidence" value="ECO:0007669"/>
    <property type="project" value="UniProtKB-KW"/>
</dbReference>
<evidence type="ECO:0000313" key="6">
    <source>
        <dbReference type="Proteomes" id="UP000626092"/>
    </source>
</evidence>
<comment type="caution">
    <text evidence="5">The sequence shown here is derived from an EMBL/GenBank/DDBJ whole genome shotgun (WGS) entry which is preliminary data.</text>
</comment>
<dbReference type="EMBL" id="WJXA01000402">
    <property type="protein sequence ID" value="KAF7112923.1"/>
    <property type="molecule type" value="Genomic_DNA"/>
</dbReference>
<evidence type="ECO:0000313" key="5">
    <source>
        <dbReference type="EMBL" id="KAF7112923.1"/>
    </source>
</evidence>
<reference evidence="5" key="1">
    <citation type="submission" date="2019-11" db="EMBL/GenBank/DDBJ databases">
        <authorList>
            <person name="Liu Y."/>
            <person name="Hou J."/>
            <person name="Li T.-Q."/>
            <person name="Guan C.-H."/>
            <person name="Wu X."/>
            <person name="Wu H.-Z."/>
            <person name="Ling F."/>
            <person name="Zhang R."/>
            <person name="Shi X.-G."/>
            <person name="Ren J.-P."/>
            <person name="Chen E.-F."/>
            <person name="Sun J.-M."/>
        </authorList>
    </citation>
    <scope>NUCLEOTIDE SEQUENCE</scope>
    <source>
        <strain evidence="5">Adult_tree_wgs_1</strain>
        <tissue evidence="5">Leaves</tissue>
    </source>
</reference>
<evidence type="ECO:0000256" key="2">
    <source>
        <dbReference type="ARBA" id="ARBA00022690"/>
    </source>
</evidence>
<gene>
    <name evidence="5" type="ORF">RHSIM_RhsimUnG0178600</name>
</gene>
<keyword evidence="2" id="KW-0646">Protease inhibitor</keyword>
<dbReference type="Gene3D" id="3.30.10.10">
    <property type="entry name" value="Trypsin Inhibitor V, subunit A"/>
    <property type="match status" value="1"/>
</dbReference>
<organism evidence="5 6">
    <name type="scientific">Rhododendron simsii</name>
    <name type="common">Sims's rhododendron</name>
    <dbReference type="NCBI Taxonomy" id="118357"/>
    <lineage>
        <taxon>Eukaryota</taxon>
        <taxon>Viridiplantae</taxon>
        <taxon>Streptophyta</taxon>
        <taxon>Embryophyta</taxon>
        <taxon>Tracheophyta</taxon>
        <taxon>Spermatophyta</taxon>
        <taxon>Magnoliopsida</taxon>
        <taxon>eudicotyledons</taxon>
        <taxon>Gunneridae</taxon>
        <taxon>Pentapetalae</taxon>
        <taxon>asterids</taxon>
        <taxon>Ericales</taxon>
        <taxon>Ericaceae</taxon>
        <taxon>Ericoideae</taxon>
        <taxon>Rhodoreae</taxon>
        <taxon>Rhododendron</taxon>
    </lineage>
</organism>
<dbReference type="InterPro" id="IPR036354">
    <property type="entry name" value="Prot_inh_pot1_sf"/>
</dbReference>
<evidence type="ECO:0000256" key="1">
    <source>
        <dbReference type="ARBA" id="ARBA00008210"/>
    </source>
</evidence>
<dbReference type="AlphaFoldDB" id="A0A834L3T6"/>
<dbReference type="PANTHER" id="PTHR33091">
    <property type="entry name" value="PROTEIN, PUTATIVE, EXPRESSED-RELATED"/>
    <property type="match status" value="1"/>
</dbReference>
<keyword evidence="3" id="KW-0722">Serine protease inhibitor</keyword>
<accession>A0A834L3T6</accession>
<dbReference type="PROSITE" id="PS00285">
    <property type="entry name" value="POTATO_INHIBITOR"/>
    <property type="match status" value="1"/>
</dbReference>
<dbReference type="Proteomes" id="UP000626092">
    <property type="component" value="Unassembled WGS sequence"/>
</dbReference>
<feature type="region of interest" description="Disordered" evidence="4">
    <location>
        <begin position="69"/>
        <end position="102"/>
    </location>
</feature>
<dbReference type="PANTHER" id="PTHR33091:SF29">
    <property type="entry name" value="SUBTILISIN INHIBITOR 1"/>
    <property type="match status" value="1"/>
</dbReference>
<evidence type="ECO:0000256" key="3">
    <source>
        <dbReference type="ARBA" id="ARBA00022900"/>
    </source>
</evidence>
<evidence type="ECO:0000256" key="4">
    <source>
        <dbReference type="SAM" id="MobiDB-lite"/>
    </source>
</evidence>
<keyword evidence="6" id="KW-1185">Reference proteome</keyword>
<feature type="region of interest" description="Disordered" evidence="4">
    <location>
        <begin position="32"/>
        <end position="55"/>
    </location>
</feature>
<comment type="similarity">
    <text evidence="1">Belongs to the protease inhibitor I13 (potato type I serine protease inhibitor) family.</text>
</comment>